<dbReference type="Pfam" id="PF17148">
    <property type="entry name" value="DUF5117"/>
    <property type="match status" value="1"/>
</dbReference>
<evidence type="ECO:0000256" key="2">
    <source>
        <dbReference type="SAM" id="SignalP"/>
    </source>
</evidence>
<feature type="domain" description="DUF5117" evidence="4">
    <location>
        <begin position="80"/>
        <end position="271"/>
    </location>
</feature>
<evidence type="ECO:0000259" key="4">
    <source>
        <dbReference type="Pfam" id="PF17148"/>
    </source>
</evidence>
<organism evidence="6 7">
    <name type="scientific">Rhodohalobacter mucosus</name>
    <dbReference type="NCBI Taxonomy" id="2079485"/>
    <lineage>
        <taxon>Bacteria</taxon>
        <taxon>Pseudomonadati</taxon>
        <taxon>Balneolota</taxon>
        <taxon>Balneolia</taxon>
        <taxon>Balneolales</taxon>
        <taxon>Balneolaceae</taxon>
        <taxon>Rhodohalobacter</taxon>
    </lineage>
</organism>
<feature type="domain" description="DUF5118" evidence="5">
    <location>
        <begin position="28"/>
        <end position="68"/>
    </location>
</feature>
<dbReference type="RefSeq" id="WP_109644079.1">
    <property type="nucleotide sequence ID" value="NZ_QGGB01000002.1"/>
</dbReference>
<evidence type="ECO:0000313" key="6">
    <source>
        <dbReference type="EMBL" id="PWN07691.1"/>
    </source>
</evidence>
<dbReference type="Pfam" id="PF16313">
    <property type="entry name" value="DUF4953"/>
    <property type="match status" value="1"/>
</dbReference>
<feature type="chain" id="PRO_5016356592" evidence="2">
    <location>
        <begin position="20"/>
        <end position="816"/>
    </location>
</feature>
<dbReference type="EMBL" id="QGGB01000002">
    <property type="protein sequence ID" value="PWN07691.1"/>
    <property type="molecule type" value="Genomic_DNA"/>
</dbReference>
<feature type="domain" description="EcxA zinc-binding" evidence="3">
    <location>
        <begin position="397"/>
        <end position="702"/>
    </location>
</feature>
<feature type="region of interest" description="Disordered" evidence="1">
    <location>
        <begin position="786"/>
        <end position="807"/>
    </location>
</feature>
<dbReference type="InterPro" id="IPR033428">
    <property type="entry name" value="DUF5118"/>
</dbReference>
<reference evidence="6 7" key="1">
    <citation type="submission" date="2018-05" db="EMBL/GenBank/DDBJ databases">
        <title>Rhodohalobacter halophilus gen. nov., sp. nov., a moderately halophilic member of the family Balneolaceae.</title>
        <authorList>
            <person name="Liu Z.-W."/>
        </authorList>
    </citation>
    <scope>NUCLEOTIDE SEQUENCE [LARGE SCALE GENOMIC DNA]</scope>
    <source>
        <strain evidence="6 7">8A47</strain>
    </source>
</reference>
<feature type="compositionally biased region" description="Pro residues" evidence="1">
    <location>
        <begin position="791"/>
        <end position="800"/>
    </location>
</feature>
<gene>
    <name evidence="6" type="ORF">DDZ15_01310</name>
</gene>
<dbReference type="Pfam" id="PF17162">
    <property type="entry name" value="DUF5118"/>
    <property type="match status" value="1"/>
</dbReference>
<proteinExistence type="predicted"/>
<name>A0A316TV89_9BACT</name>
<dbReference type="InterPro" id="IPR034032">
    <property type="entry name" value="Zn_MMP-like_bac"/>
</dbReference>
<dbReference type="OrthoDB" id="9776599at2"/>
<evidence type="ECO:0000256" key="1">
    <source>
        <dbReference type="SAM" id="MobiDB-lite"/>
    </source>
</evidence>
<protein>
    <submittedName>
        <fullName evidence="6">Peptidase</fullName>
    </submittedName>
</protein>
<sequence>MKKYCFLFFTLLFPLIVSAQDTIEERTEGMQKYEGFFNFWWDQDTGKIWLEIDKFEEEFIYVNSLAAGVGSNDIGLDRSQLGDTRIVFFRKTGPKILMIQPNYGYRASSGVELEQKSVNEAFASSVIFGFEAEIAEDDRVLVDATDFLMQDAHGVASRLRDNNQGNYSVDRSRSAIHLPGTFNFPKNSEFETMLTFTGSGAGRWLRSVTPTPGAVTVRQHHSFVELPDDGYEPREFDPRSGFFAISYQDYSTPIGERLTKRYAVRHRLEKKNPDAEVSEAVEPIVFYLDNGTPEPVRTALLEGGAWWNQAFEAAGYRDAFQIRMLPDDAHPLDIRYNVINWVHRSTRGWSYGSSVVDPRTGEIIKGNVLLGSLRVRQDYMIAEGLLAPYEEGRDPDPQMLEMALNRIRQLSAHEIGHTLGITHNFASSVNNLASVMDYPHPRATVQPDGSLSLENAYGNAIGEWDKRAVIWGYQDFPEGTNEEEALNQIIEGTADMDLLFISDEAARPQSGLHPDAHLWEYGDDAVSQLNLIMDIRSSALNRFGERNIRQDRMMAELEDVLVPVYLYHRYQTEATVKLIGGVDYTYQKRGDNQHGPRIVDGGRQLQALDALLRTLDPDELALPESILDIIPPRPMGLSATRENFRGYTSPALDPVAMAETAAELTASLIFNPNRAARLALQSARNPDYPGLETVLHRVTDSTILSDPASGYSGTIQRAIDTAVLRNLIRLAANDRSAPDVASGTHLFLDELRESLASRAENAADTAWKGHYMMELQMIERFQSDPGSISIPPAPYTPPGSPIGSVQPDNLHLHCSF</sequence>
<keyword evidence="7" id="KW-1185">Reference proteome</keyword>
<evidence type="ECO:0000313" key="7">
    <source>
        <dbReference type="Proteomes" id="UP000245533"/>
    </source>
</evidence>
<dbReference type="PANTHER" id="PTHR38478:SF1">
    <property type="entry name" value="ZINC DEPENDENT METALLOPROTEASE DOMAIN LIPOPROTEIN"/>
    <property type="match status" value="1"/>
</dbReference>
<dbReference type="CDD" id="cd04276">
    <property type="entry name" value="ZnMc_MMP_like_2"/>
    <property type="match status" value="1"/>
</dbReference>
<dbReference type="SUPFAM" id="SSF55486">
    <property type="entry name" value="Metalloproteases ('zincins'), catalytic domain"/>
    <property type="match status" value="1"/>
</dbReference>
<accession>A0A316TV89</accession>
<dbReference type="InterPro" id="IPR032534">
    <property type="entry name" value="EcxA_zinc-bd"/>
</dbReference>
<dbReference type="Proteomes" id="UP000245533">
    <property type="component" value="Unassembled WGS sequence"/>
</dbReference>
<dbReference type="AlphaFoldDB" id="A0A316TV89"/>
<feature type="signal peptide" evidence="2">
    <location>
        <begin position="1"/>
        <end position="19"/>
    </location>
</feature>
<keyword evidence="2" id="KW-0732">Signal</keyword>
<comment type="caution">
    <text evidence="6">The sequence shown here is derived from an EMBL/GenBank/DDBJ whole genome shotgun (WGS) entry which is preliminary data.</text>
</comment>
<dbReference type="PANTHER" id="PTHR38478">
    <property type="entry name" value="PEPTIDASE M1A AND M12B"/>
    <property type="match status" value="1"/>
</dbReference>
<evidence type="ECO:0000259" key="5">
    <source>
        <dbReference type="Pfam" id="PF17162"/>
    </source>
</evidence>
<evidence type="ECO:0000259" key="3">
    <source>
        <dbReference type="Pfam" id="PF16313"/>
    </source>
</evidence>
<dbReference type="InterPro" id="IPR033413">
    <property type="entry name" value="DUF5117"/>
</dbReference>